<proteinExistence type="predicted"/>
<protein>
    <submittedName>
        <fullName evidence="1">Uncharacterized protein</fullName>
    </submittedName>
</protein>
<evidence type="ECO:0000313" key="2">
    <source>
        <dbReference type="Proteomes" id="UP000297245"/>
    </source>
</evidence>
<gene>
    <name evidence="1" type="ORF">K435DRAFT_858418</name>
</gene>
<dbReference type="Proteomes" id="UP000297245">
    <property type="component" value="Unassembled WGS sequence"/>
</dbReference>
<dbReference type="EMBL" id="ML179174">
    <property type="protein sequence ID" value="THU96553.1"/>
    <property type="molecule type" value="Genomic_DNA"/>
</dbReference>
<name>A0A4S8M4A8_DENBC</name>
<keyword evidence="2" id="KW-1185">Reference proteome</keyword>
<organism evidence="1 2">
    <name type="scientific">Dendrothele bispora (strain CBS 962.96)</name>
    <dbReference type="NCBI Taxonomy" id="1314807"/>
    <lineage>
        <taxon>Eukaryota</taxon>
        <taxon>Fungi</taxon>
        <taxon>Dikarya</taxon>
        <taxon>Basidiomycota</taxon>
        <taxon>Agaricomycotina</taxon>
        <taxon>Agaricomycetes</taxon>
        <taxon>Agaricomycetidae</taxon>
        <taxon>Agaricales</taxon>
        <taxon>Agaricales incertae sedis</taxon>
        <taxon>Dendrothele</taxon>
    </lineage>
</organism>
<accession>A0A4S8M4A8</accession>
<evidence type="ECO:0000313" key="1">
    <source>
        <dbReference type="EMBL" id="THU96553.1"/>
    </source>
</evidence>
<dbReference type="AlphaFoldDB" id="A0A4S8M4A8"/>
<reference evidence="1 2" key="1">
    <citation type="journal article" date="2019" name="Nat. Ecol. Evol.">
        <title>Megaphylogeny resolves global patterns of mushroom evolution.</title>
        <authorList>
            <person name="Varga T."/>
            <person name="Krizsan K."/>
            <person name="Foldi C."/>
            <person name="Dima B."/>
            <person name="Sanchez-Garcia M."/>
            <person name="Sanchez-Ramirez S."/>
            <person name="Szollosi G.J."/>
            <person name="Szarkandi J.G."/>
            <person name="Papp V."/>
            <person name="Albert L."/>
            <person name="Andreopoulos W."/>
            <person name="Angelini C."/>
            <person name="Antonin V."/>
            <person name="Barry K.W."/>
            <person name="Bougher N.L."/>
            <person name="Buchanan P."/>
            <person name="Buyck B."/>
            <person name="Bense V."/>
            <person name="Catcheside P."/>
            <person name="Chovatia M."/>
            <person name="Cooper J."/>
            <person name="Damon W."/>
            <person name="Desjardin D."/>
            <person name="Finy P."/>
            <person name="Geml J."/>
            <person name="Haridas S."/>
            <person name="Hughes K."/>
            <person name="Justo A."/>
            <person name="Karasinski D."/>
            <person name="Kautmanova I."/>
            <person name="Kiss B."/>
            <person name="Kocsube S."/>
            <person name="Kotiranta H."/>
            <person name="LaButti K.M."/>
            <person name="Lechner B.E."/>
            <person name="Liimatainen K."/>
            <person name="Lipzen A."/>
            <person name="Lukacs Z."/>
            <person name="Mihaltcheva S."/>
            <person name="Morgado L.N."/>
            <person name="Niskanen T."/>
            <person name="Noordeloos M.E."/>
            <person name="Ohm R.A."/>
            <person name="Ortiz-Santana B."/>
            <person name="Ovrebo C."/>
            <person name="Racz N."/>
            <person name="Riley R."/>
            <person name="Savchenko A."/>
            <person name="Shiryaev A."/>
            <person name="Soop K."/>
            <person name="Spirin V."/>
            <person name="Szebenyi C."/>
            <person name="Tomsovsky M."/>
            <person name="Tulloss R.E."/>
            <person name="Uehling J."/>
            <person name="Grigoriev I.V."/>
            <person name="Vagvolgyi C."/>
            <person name="Papp T."/>
            <person name="Martin F.M."/>
            <person name="Miettinen O."/>
            <person name="Hibbett D.S."/>
            <person name="Nagy L.G."/>
        </authorList>
    </citation>
    <scope>NUCLEOTIDE SEQUENCE [LARGE SCALE GENOMIC DNA]</scope>
    <source>
        <strain evidence="1 2">CBS 962.96</strain>
    </source>
</reference>
<sequence>MRAVDVPYLLATLIQAKPASLVRSGSSCAGRMVISVISVVMVLDGVSVAGSEDDRDAYRLVRLDTFNWLWRGEHGFLYGYLLFLNDSLVPKISAHPTSYAEDAVPYPY</sequence>